<evidence type="ECO:0000313" key="2">
    <source>
        <dbReference type="EMBL" id="KAH8020867.1"/>
    </source>
</evidence>
<name>A0A9J6DFV5_RHIMP</name>
<feature type="transmembrane region" description="Helical" evidence="1">
    <location>
        <begin position="40"/>
        <end position="65"/>
    </location>
</feature>
<protein>
    <submittedName>
        <fullName evidence="2">Uncharacterized protein</fullName>
    </submittedName>
</protein>
<accession>A0A9J6DFV5</accession>
<reference evidence="2" key="2">
    <citation type="submission" date="2021-09" db="EMBL/GenBank/DDBJ databases">
        <authorList>
            <person name="Jia N."/>
            <person name="Wang J."/>
            <person name="Shi W."/>
            <person name="Du L."/>
            <person name="Sun Y."/>
            <person name="Zhan W."/>
            <person name="Jiang J."/>
            <person name="Wang Q."/>
            <person name="Zhang B."/>
            <person name="Ji P."/>
            <person name="Sakyi L.B."/>
            <person name="Cui X."/>
            <person name="Yuan T."/>
            <person name="Jiang B."/>
            <person name="Yang W."/>
            <person name="Lam T.T.-Y."/>
            <person name="Chang Q."/>
            <person name="Ding S."/>
            <person name="Wang X."/>
            <person name="Zhu J."/>
            <person name="Ruan X."/>
            <person name="Zhao L."/>
            <person name="Wei J."/>
            <person name="Que T."/>
            <person name="Du C."/>
            <person name="Cheng J."/>
            <person name="Dai P."/>
            <person name="Han X."/>
            <person name="Huang E."/>
            <person name="Gao Y."/>
            <person name="Liu J."/>
            <person name="Shao H."/>
            <person name="Ye R."/>
            <person name="Li L."/>
            <person name="Wei W."/>
            <person name="Wang X."/>
            <person name="Wang C."/>
            <person name="Huo Q."/>
            <person name="Li W."/>
            <person name="Guo W."/>
            <person name="Chen H."/>
            <person name="Chen S."/>
            <person name="Zhou L."/>
            <person name="Zhou L."/>
            <person name="Ni X."/>
            <person name="Tian J."/>
            <person name="Zhou Y."/>
            <person name="Sheng Y."/>
            <person name="Liu T."/>
            <person name="Pan Y."/>
            <person name="Xia L."/>
            <person name="Li J."/>
            <person name="Zhao F."/>
            <person name="Cao W."/>
        </authorList>
    </citation>
    <scope>NUCLEOTIDE SEQUENCE</scope>
    <source>
        <strain evidence="2">Rmic-2018</strain>
        <tissue evidence="2">Larvae</tissue>
    </source>
</reference>
<gene>
    <name evidence="2" type="ORF">HPB51_007350</name>
</gene>
<keyword evidence="1" id="KW-0472">Membrane</keyword>
<comment type="caution">
    <text evidence="2">The sequence shown here is derived from an EMBL/GenBank/DDBJ whole genome shotgun (WGS) entry which is preliminary data.</text>
</comment>
<dbReference type="EMBL" id="JABSTU010000009">
    <property type="protein sequence ID" value="KAH8020867.1"/>
    <property type="molecule type" value="Genomic_DNA"/>
</dbReference>
<reference evidence="2" key="1">
    <citation type="journal article" date="2020" name="Cell">
        <title>Large-Scale Comparative Analyses of Tick Genomes Elucidate Their Genetic Diversity and Vector Capacities.</title>
        <authorList>
            <consortium name="Tick Genome and Microbiome Consortium (TIGMIC)"/>
            <person name="Jia N."/>
            <person name="Wang J."/>
            <person name="Shi W."/>
            <person name="Du L."/>
            <person name="Sun Y."/>
            <person name="Zhan W."/>
            <person name="Jiang J.F."/>
            <person name="Wang Q."/>
            <person name="Zhang B."/>
            <person name="Ji P."/>
            <person name="Bell-Sakyi L."/>
            <person name="Cui X.M."/>
            <person name="Yuan T.T."/>
            <person name="Jiang B.G."/>
            <person name="Yang W.F."/>
            <person name="Lam T.T."/>
            <person name="Chang Q.C."/>
            <person name="Ding S.J."/>
            <person name="Wang X.J."/>
            <person name="Zhu J.G."/>
            <person name="Ruan X.D."/>
            <person name="Zhao L."/>
            <person name="Wei J.T."/>
            <person name="Ye R.Z."/>
            <person name="Que T.C."/>
            <person name="Du C.H."/>
            <person name="Zhou Y.H."/>
            <person name="Cheng J.X."/>
            <person name="Dai P.F."/>
            <person name="Guo W.B."/>
            <person name="Han X.H."/>
            <person name="Huang E.J."/>
            <person name="Li L.F."/>
            <person name="Wei W."/>
            <person name="Gao Y.C."/>
            <person name="Liu J.Z."/>
            <person name="Shao H.Z."/>
            <person name="Wang X."/>
            <person name="Wang C.C."/>
            <person name="Yang T.C."/>
            <person name="Huo Q.B."/>
            <person name="Li W."/>
            <person name="Chen H.Y."/>
            <person name="Chen S.E."/>
            <person name="Zhou L.G."/>
            <person name="Ni X.B."/>
            <person name="Tian J.H."/>
            <person name="Sheng Y."/>
            <person name="Liu T."/>
            <person name="Pan Y.S."/>
            <person name="Xia L.Y."/>
            <person name="Li J."/>
            <person name="Zhao F."/>
            <person name="Cao W.C."/>
        </authorList>
    </citation>
    <scope>NUCLEOTIDE SEQUENCE</scope>
    <source>
        <strain evidence="2">Rmic-2018</strain>
    </source>
</reference>
<proteinExistence type="predicted"/>
<organism evidence="2 3">
    <name type="scientific">Rhipicephalus microplus</name>
    <name type="common">Cattle tick</name>
    <name type="synonym">Boophilus microplus</name>
    <dbReference type="NCBI Taxonomy" id="6941"/>
    <lineage>
        <taxon>Eukaryota</taxon>
        <taxon>Metazoa</taxon>
        <taxon>Ecdysozoa</taxon>
        <taxon>Arthropoda</taxon>
        <taxon>Chelicerata</taxon>
        <taxon>Arachnida</taxon>
        <taxon>Acari</taxon>
        <taxon>Parasitiformes</taxon>
        <taxon>Ixodida</taxon>
        <taxon>Ixodoidea</taxon>
        <taxon>Ixodidae</taxon>
        <taxon>Rhipicephalinae</taxon>
        <taxon>Rhipicephalus</taxon>
        <taxon>Boophilus</taxon>
    </lineage>
</organism>
<sequence>MSESFDGQRKERTDEYIITGTLTLPARDAKSCVVAFTYSWFALGTLVSTTFLSIFFVCTCVRLAFYSDQYDIIIERCRLNSSYCPRRRPKQPVDFAPESTLVCTLGPHALQRRAYPADGICSVFVFTHVLHDPATRALVPAISNIATRKSWRIFQRRALLYKATWFMPSFEWNSLISNLDGHRAREINATLLQMNMLGLALFNVRLPVGALRSVVSALFLLQRTNPGMFLALGTSFVGMSDATVTSLVQTPLLDAMVTPLRLFVLETHLPSTASTAEDCIAGYVTPAEPYDGVARLTLRGASALLAHPAFTLVKPGVLTRCFSVLAGAIVFRAQNTSSRVPMRPGSPCSSWHLDSLGSFCNHSGVRIDSVLHAAYSGSTEAFVTFESVFQVDRKTVPVLQKFIDADSPICLAVYALDLDVMPTGSIEKATCSERPWWCVLAEALRDAMKAVSKAQF</sequence>
<dbReference type="VEuPathDB" id="VectorBase:LOC119173905"/>
<dbReference type="AlphaFoldDB" id="A0A9J6DFV5"/>
<keyword evidence="3" id="KW-1185">Reference proteome</keyword>
<dbReference type="Proteomes" id="UP000821866">
    <property type="component" value="Chromosome 7"/>
</dbReference>
<evidence type="ECO:0000256" key="1">
    <source>
        <dbReference type="SAM" id="Phobius"/>
    </source>
</evidence>
<keyword evidence="1" id="KW-1133">Transmembrane helix</keyword>
<evidence type="ECO:0000313" key="3">
    <source>
        <dbReference type="Proteomes" id="UP000821866"/>
    </source>
</evidence>
<keyword evidence="1" id="KW-0812">Transmembrane</keyword>